<comment type="similarity">
    <text evidence="2">Belongs to the glycosyl hydrolase 42 family.</text>
</comment>
<protein>
    <recommendedName>
        <fullName evidence="3">beta-galactosidase</fullName>
        <ecNumber evidence="3">3.2.1.23</ecNumber>
    </recommendedName>
</protein>
<reference evidence="19" key="1">
    <citation type="journal article" date="2019" name="Int. J. Syst. Evol. Microbiol.">
        <title>The Global Catalogue of Microorganisms (GCM) 10K type strain sequencing project: providing services to taxonomists for standard genome sequencing and annotation.</title>
        <authorList>
            <consortium name="The Broad Institute Genomics Platform"/>
            <consortium name="The Broad Institute Genome Sequencing Center for Infectious Disease"/>
            <person name="Wu L."/>
            <person name="Ma J."/>
        </authorList>
    </citation>
    <scope>NUCLEOTIDE SEQUENCE [LARGE SCALE GENOMIC DNA]</scope>
    <source>
        <strain evidence="19">CGMCC 4.1437</strain>
    </source>
</reference>
<dbReference type="Gene3D" id="3.20.20.80">
    <property type="entry name" value="Glycosidases"/>
    <property type="match status" value="2"/>
</dbReference>
<dbReference type="Proteomes" id="UP001595975">
    <property type="component" value="Unassembled WGS sequence"/>
</dbReference>
<dbReference type="InterPro" id="IPR005102">
    <property type="entry name" value="Carbo-bd_X2"/>
</dbReference>
<dbReference type="Pfam" id="PF18448">
    <property type="entry name" value="CBM46"/>
    <property type="match status" value="1"/>
</dbReference>
<evidence type="ECO:0000256" key="5">
    <source>
        <dbReference type="ARBA" id="ARBA00022729"/>
    </source>
</evidence>
<dbReference type="InterPro" id="IPR003476">
    <property type="entry name" value="Glyco_hydro_42"/>
</dbReference>
<keyword evidence="4" id="KW-0479">Metal-binding</keyword>
<evidence type="ECO:0000256" key="8">
    <source>
        <dbReference type="ARBA" id="ARBA00023001"/>
    </source>
</evidence>
<keyword evidence="7" id="KW-0862">Zinc</keyword>
<accession>A0ABW0WVX3</accession>
<gene>
    <name evidence="18" type="ORF">ACFP3U_01655</name>
</gene>
<evidence type="ECO:0000259" key="14">
    <source>
        <dbReference type="Pfam" id="PF02449"/>
    </source>
</evidence>
<evidence type="ECO:0000256" key="12">
    <source>
        <dbReference type="SAM" id="SignalP"/>
    </source>
</evidence>
<evidence type="ECO:0000256" key="4">
    <source>
        <dbReference type="ARBA" id="ARBA00022723"/>
    </source>
</evidence>
<dbReference type="InterPro" id="IPR013738">
    <property type="entry name" value="Beta_galactosidase_Trimer"/>
</dbReference>
<dbReference type="InterPro" id="IPR013783">
    <property type="entry name" value="Ig-like_fold"/>
</dbReference>
<dbReference type="InterPro" id="IPR001547">
    <property type="entry name" value="Glyco_hydro_5"/>
</dbReference>
<dbReference type="Pfam" id="PF02449">
    <property type="entry name" value="Glyco_hydro_42"/>
    <property type="match status" value="1"/>
</dbReference>
<dbReference type="Gene3D" id="3.40.50.880">
    <property type="match status" value="1"/>
</dbReference>
<keyword evidence="6 18" id="KW-0378">Hydrolase</keyword>
<comment type="catalytic activity">
    <reaction evidence="1">
        <text>Hydrolysis of terminal non-reducing beta-D-galactose residues in beta-D-galactosides.</text>
        <dbReference type="EC" id="3.2.1.23"/>
    </reaction>
</comment>
<keyword evidence="19" id="KW-1185">Reference proteome</keyword>
<evidence type="ECO:0000256" key="11">
    <source>
        <dbReference type="ARBA" id="ARBA00023326"/>
    </source>
</evidence>
<feature type="domain" description="Glycoside hydrolase family 5" evidence="13">
    <location>
        <begin position="80"/>
        <end position="353"/>
    </location>
</feature>
<evidence type="ECO:0000256" key="3">
    <source>
        <dbReference type="ARBA" id="ARBA00012756"/>
    </source>
</evidence>
<dbReference type="CDD" id="cd03143">
    <property type="entry name" value="A4_beta-galactosidase_middle_domain"/>
    <property type="match status" value="1"/>
</dbReference>
<keyword evidence="8" id="KW-0136">Cellulose degradation</keyword>
<feature type="domain" description="Beta-galactosidase trimerisation" evidence="16">
    <location>
        <begin position="979"/>
        <end position="1201"/>
    </location>
</feature>
<evidence type="ECO:0000256" key="6">
    <source>
        <dbReference type="ARBA" id="ARBA00022801"/>
    </source>
</evidence>
<evidence type="ECO:0000256" key="2">
    <source>
        <dbReference type="ARBA" id="ARBA00005940"/>
    </source>
</evidence>
<dbReference type="Pfam" id="PF03442">
    <property type="entry name" value="CBM_X2"/>
    <property type="match status" value="1"/>
</dbReference>
<feature type="domain" description="Carbohydrate binding X2" evidence="15">
    <location>
        <begin position="390"/>
        <end position="471"/>
    </location>
</feature>
<sequence>MNDPQVTARPRSRRLGRTTGLVVAMVTAGSLVGGTATAATAAPAGSQSATDSVPRNAMDAVADMQPSWNLGNTLDAIPDETSWGNPLASKALFEHLVGEGFNSVRIPVTWYTHQSTTAPYTIDPVYMKRVKQVVDLALAEGLYVELNVHHDSWQWIADIATDHDKVRARFDATWQQIATTFKDEPRKLLLESVNEPQFNNATDAQKTQYMNELNTSFHSIVRKSGGKNKDRLLVLPTQVCTPSQPLMDDLAKTIDSLHDRNLVATVHYYGYWPFSVNIAGETTYSENSRKDMTEAFARMRDTFVKKGIPVYLGEYGLLSEPNSGYVEHGEMEKYYEELGYQIRSSGVTGALWDDANFLNRAGLEWRDPELMDVIQQSWETRSGTASTDNLFLPKSGALQDRTIDLNPNGTKPLTVWHDNTPLRDGPDYTIKDNKLTLTAAALTKLAGDRELGLNDTVEIWFSEGVPWRLNVNTSDKPELSDATGTTAALTVPTKFNGDLLATLEAKYADGTNAGPASWTAFPGFGASFAPQYDANTTTLNAEFLKSLKDGVPATLTFHYWSGSRGPHVSRGAPMAPLPPRVLFGAAYYHEYQPYERLKEDLDLMVAARFTVIRVGESVWSTWEPENGRFDLDWLAPVLDGAHERGIAVVLGTPTYAVPPWLARQYPEIVTDRATGQRMGWGARQEADFSHPAFRYHAERVSRAILDRYAAHPAVIGFQVDNEPGLRLPHNNGVFQRFADHLRHTYGDVENLNREWGLVYWSHRLSTWADLWRPDDNQQPQYDIAWRAFQARQTTEFVAWQAAITREYARPDQFVTTCLAYNHPALEDDEATDALDVTAGNPYYDMQDALALPDPTPEDHEQWWKTSGVWALFQSADRIFSSRQEPFLVTETNAQAISGTSENRPAFDGQWRQAAWALVSRGARMIEYWHWHTLHFGTETYWGGILPHSGKPGRVYAELARLGVEFETAGELVAGIEPDADIAMVYSMPSKWLMQKYPPIAKPDGSADPASYHRIVDPFYRGAFEAGRQVRILHARQLHDARGERSGPTPEEAARRHPVLMVPGLYLAEDSLLDWLVAYAEAGGHLVLGPRTGYADQEGRARHETAPPRLAAAAGAWYDEFSNLSSDLPLRAVPGSPLELPAGTTATRWVEGLTVTDATALAGYDHPHFGRWSAVTTRAHGAGRVTCVGAVPGRDLARALAAWLAPTPVSGWRDLPPSVTVATGTAADGRRVHVVHNWSWQPARAQAPVALTNVLGGASVAAGGSVSLGAWDVRVFVAG</sequence>
<dbReference type="PANTHER" id="PTHR36447:SF2">
    <property type="entry name" value="BETA-GALACTOSIDASE YESZ"/>
    <property type="match status" value="1"/>
</dbReference>
<feature type="signal peptide" evidence="12">
    <location>
        <begin position="1"/>
        <end position="38"/>
    </location>
</feature>
<dbReference type="GO" id="GO:0004565">
    <property type="term" value="F:beta-galactosidase activity"/>
    <property type="evidence" value="ECO:0007669"/>
    <property type="project" value="UniProtKB-EC"/>
</dbReference>
<evidence type="ECO:0000313" key="18">
    <source>
        <dbReference type="EMBL" id="MFC5661682.1"/>
    </source>
</evidence>
<dbReference type="InterPro" id="IPR040946">
    <property type="entry name" value="CBM46"/>
</dbReference>
<feature type="domain" description="Endoglucanase B carbohydrate binding" evidence="17">
    <location>
        <begin position="475"/>
        <end position="563"/>
    </location>
</feature>
<organism evidence="18 19">
    <name type="scientific">Kitasatospora misakiensis</name>
    <dbReference type="NCBI Taxonomy" id="67330"/>
    <lineage>
        <taxon>Bacteria</taxon>
        <taxon>Bacillati</taxon>
        <taxon>Actinomycetota</taxon>
        <taxon>Actinomycetes</taxon>
        <taxon>Kitasatosporales</taxon>
        <taxon>Streptomycetaceae</taxon>
        <taxon>Kitasatospora</taxon>
    </lineage>
</organism>
<dbReference type="Gene3D" id="2.60.40.10">
    <property type="entry name" value="Immunoglobulins"/>
    <property type="match status" value="1"/>
</dbReference>
<evidence type="ECO:0000259" key="13">
    <source>
        <dbReference type="Pfam" id="PF00150"/>
    </source>
</evidence>
<dbReference type="InterPro" id="IPR029062">
    <property type="entry name" value="Class_I_gatase-like"/>
</dbReference>
<evidence type="ECO:0000256" key="10">
    <source>
        <dbReference type="ARBA" id="ARBA00023295"/>
    </source>
</evidence>
<dbReference type="InterPro" id="IPR013529">
    <property type="entry name" value="Glyco_hydro_42_N"/>
</dbReference>
<dbReference type="SUPFAM" id="SSF81296">
    <property type="entry name" value="E set domains"/>
    <property type="match status" value="1"/>
</dbReference>
<dbReference type="EMBL" id="JBHSOF010000001">
    <property type="protein sequence ID" value="MFC5661682.1"/>
    <property type="molecule type" value="Genomic_DNA"/>
</dbReference>
<evidence type="ECO:0000256" key="7">
    <source>
        <dbReference type="ARBA" id="ARBA00022833"/>
    </source>
</evidence>
<comment type="caution">
    <text evidence="18">The sequence shown here is derived from an EMBL/GenBank/DDBJ whole genome shotgun (WGS) entry which is preliminary data.</text>
</comment>
<evidence type="ECO:0000259" key="15">
    <source>
        <dbReference type="Pfam" id="PF03442"/>
    </source>
</evidence>
<dbReference type="SUPFAM" id="SSF51445">
    <property type="entry name" value="(Trans)glycosidases"/>
    <property type="match status" value="2"/>
</dbReference>
<dbReference type="PANTHER" id="PTHR36447">
    <property type="entry name" value="BETA-GALACTOSIDASE GANA"/>
    <property type="match status" value="1"/>
</dbReference>
<dbReference type="Pfam" id="PF08532">
    <property type="entry name" value="Glyco_hydro_42M"/>
    <property type="match status" value="1"/>
</dbReference>
<evidence type="ECO:0000259" key="16">
    <source>
        <dbReference type="Pfam" id="PF08532"/>
    </source>
</evidence>
<dbReference type="EC" id="3.2.1.23" evidence="3"/>
<dbReference type="RefSeq" id="WP_380223244.1">
    <property type="nucleotide sequence ID" value="NZ_JBHSOF010000001.1"/>
</dbReference>
<evidence type="ECO:0000256" key="1">
    <source>
        <dbReference type="ARBA" id="ARBA00001412"/>
    </source>
</evidence>
<keyword evidence="11" id="KW-0624">Polysaccharide degradation</keyword>
<name>A0ABW0WVX3_9ACTN</name>
<evidence type="ECO:0000256" key="9">
    <source>
        <dbReference type="ARBA" id="ARBA00023277"/>
    </source>
</evidence>
<evidence type="ECO:0000259" key="17">
    <source>
        <dbReference type="Pfam" id="PF18448"/>
    </source>
</evidence>
<evidence type="ECO:0000313" key="19">
    <source>
        <dbReference type="Proteomes" id="UP001595975"/>
    </source>
</evidence>
<keyword evidence="9" id="KW-0119">Carbohydrate metabolism</keyword>
<dbReference type="InterPro" id="IPR017853">
    <property type="entry name" value="GH"/>
</dbReference>
<feature type="domain" description="Glycoside hydrolase family 42 N-terminal" evidence="14">
    <location>
        <begin position="587"/>
        <end position="966"/>
    </location>
</feature>
<dbReference type="InterPro" id="IPR014756">
    <property type="entry name" value="Ig_E-set"/>
</dbReference>
<keyword evidence="10 18" id="KW-0326">Glycosidase</keyword>
<keyword evidence="5 12" id="KW-0732">Signal</keyword>
<feature type="chain" id="PRO_5045220851" description="beta-galactosidase" evidence="12">
    <location>
        <begin position="39"/>
        <end position="1278"/>
    </location>
</feature>
<dbReference type="SUPFAM" id="SSF52317">
    <property type="entry name" value="Class I glutamine amidotransferase-like"/>
    <property type="match status" value="1"/>
</dbReference>
<dbReference type="Pfam" id="PF00150">
    <property type="entry name" value="Cellulase"/>
    <property type="match status" value="1"/>
</dbReference>
<proteinExistence type="inferred from homology"/>